<dbReference type="PANTHER" id="PTHR34773">
    <property type="entry name" value="FLAGELLAR SECRETION CHAPERONE FLIS"/>
    <property type="match status" value="1"/>
</dbReference>
<keyword evidence="5" id="KW-0143">Chaperone</keyword>
<evidence type="ECO:0000256" key="1">
    <source>
        <dbReference type="ARBA" id="ARBA00004514"/>
    </source>
</evidence>
<dbReference type="NCBIfam" id="TIGR00208">
    <property type="entry name" value="fliS"/>
    <property type="match status" value="1"/>
</dbReference>
<keyword evidence="6" id="KW-0969">Cilium</keyword>
<keyword evidence="6" id="KW-0966">Cell projection</keyword>
<dbReference type="CDD" id="cd16098">
    <property type="entry name" value="FliS"/>
    <property type="match status" value="1"/>
</dbReference>
<proteinExistence type="inferred from homology"/>
<dbReference type="PANTHER" id="PTHR34773:SF1">
    <property type="entry name" value="FLAGELLAR SECRETION CHAPERONE FLIS"/>
    <property type="match status" value="1"/>
</dbReference>
<keyword evidence="4" id="KW-1005">Bacterial flagellum biogenesis</keyword>
<dbReference type="Pfam" id="PF02561">
    <property type="entry name" value="FliS"/>
    <property type="match status" value="1"/>
</dbReference>
<evidence type="ECO:0000256" key="3">
    <source>
        <dbReference type="ARBA" id="ARBA00022490"/>
    </source>
</evidence>
<reference evidence="7" key="1">
    <citation type="journal article" date="2019" name="Int. J. Syst. Evol. Microbiol.">
        <title>The Global Catalogue of Microorganisms (GCM) 10K type strain sequencing project: providing services to taxonomists for standard genome sequencing and annotation.</title>
        <authorList>
            <consortium name="The Broad Institute Genomics Platform"/>
            <consortium name="The Broad Institute Genome Sequencing Center for Infectious Disease"/>
            <person name="Wu L."/>
            <person name="Ma J."/>
        </authorList>
    </citation>
    <scope>NUCLEOTIDE SEQUENCE [LARGE SCALE GENOMIC DNA]</scope>
    <source>
        <strain evidence="7">JCM 17593</strain>
    </source>
</reference>
<dbReference type="Proteomes" id="UP001500213">
    <property type="component" value="Unassembled WGS sequence"/>
</dbReference>
<dbReference type="Gene3D" id="1.20.120.340">
    <property type="entry name" value="Flagellar protein FliS"/>
    <property type="match status" value="1"/>
</dbReference>
<protein>
    <submittedName>
        <fullName evidence="6">Flagellar export chaperone FliS</fullName>
    </submittedName>
</protein>
<evidence type="ECO:0000313" key="6">
    <source>
        <dbReference type="EMBL" id="GAA4185705.1"/>
    </source>
</evidence>
<gene>
    <name evidence="6" type="primary">fliS</name>
    <name evidence="6" type="ORF">GCM10022288_08130</name>
</gene>
<evidence type="ECO:0000256" key="4">
    <source>
        <dbReference type="ARBA" id="ARBA00022795"/>
    </source>
</evidence>
<name>A0ABP8AL11_9MICO</name>
<evidence type="ECO:0000313" key="7">
    <source>
        <dbReference type="Proteomes" id="UP001500213"/>
    </source>
</evidence>
<comment type="subcellular location">
    <subcellularLocation>
        <location evidence="1">Cytoplasm</location>
        <location evidence="1">Cytosol</location>
    </subcellularLocation>
</comment>
<comment type="similarity">
    <text evidence="2">Belongs to the FliS family.</text>
</comment>
<comment type="caution">
    <text evidence="6">The sequence shown here is derived from an EMBL/GenBank/DDBJ whole genome shotgun (WGS) entry which is preliminary data.</text>
</comment>
<sequence>MTTTAFQARTAYARDAILSATPAQLVVMLYDRLELDLQRAELAQAEERWADASQPLRHAQDIITELQLSLRLDVWDDAEKLFAIYTYVRNALVAANVSHDIERTREAARLIAPLASAWRTAAEEVGQLSAQQRLEQQGGLGVA</sequence>
<accession>A0ABP8AL11</accession>
<evidence type="ECO:0000256" key="5">
    <source>
        <dbReference type="ARBA" id="ARBA00023186"/>
    </source>
</evidence>
<dbReference type="SUPFAM" id="SSF101116">
    <property type="entry name" value="Flagellar export chaperone FliS"/>
    <property type="match status" value="1"/>
</dbReference>
<dbReference type="InterPro" id="IPR003713">
    <property type="entry name" value="FliS"/>
</dbReference>
<dbReference type="RefSeq" id="WP_344774074.1">
    <property type="nucleotide sequence ID" value="NZ_BAABBX010000005.1"/>
</dbReference>
<dbReference type="InterPro" id="IPR036584">
    <property type="entry name" value="FliS_sf"/>
</dbReference>
<dbReference type="EMBL" id="BAABBX010000005">
    <property type="protein sequence ID" value="GAA4185705.1"/>
    <property type="molecule type" value="Genomic_DNA"/>
</dbReference>
<keyword evidence="3" id="KW-0963">Cytoplasm</keyword>
<keyword evidence="7" id="KW-1185">Reference proteome</keyword>
<evidence type="ECO:0000256" key="2">
    <source>
        <dbReference type="ARBA" id="ARBA00008787"/>
    </source>
</evidence>
<keyword evidence="6" id="KW-0282">Flagellum</keyword>
<organism evidence="6 7">
    <name type="scientific">Gryllotalpicola kribbensis</name>
    <dbReference type="NCBI Taxonomy" id="993084"/>
    <lineage>
        <taxon>Bacteria</taxon>
        <taxon>Bacillati</taxon>
        <taxon>Actinomycetota</taxon>
        <taxon>Actinomycetes</taxon>
        <taxon>Micrococcales</taxon>
        <taxon>Microbacteriaceae</taxon>
        <taxon>Gryllotalpicola</taxon>
    </lineage>
</organism>